<dbReference type="EMBL" id="CP015193">
    <property type="protein sequence ID" value="ASJ16452.1"/>
    <property type="molecule type" value="Genomic_DNA"/>
</dbReference>
<organism evidence="2 3">
    <name type="scientific">Thermococcus chitonophagus</name>
    <dbReference type="NCBI Taxonomy" id="54262"/>
    <lineage>
        <taxon>Archaea</taxon>
        <taxon>Methanobacteriati</taxon>
        <taxon>Methanobacteriota</taxon>
        <taxon>Thermococci</taxon>
        <taxon>Thermococcales</taxon>
        <taxon>Thermococcaceae</taxon>
        <taxon>Thermococcus</taxon>
    </lineage>
</organism>
<protein>
    <submittedName>
        <fullName evidence="2">Hydantoin racemase</fullName>
        <ecNumber evidence="2">5.1.99.-</ecNumber>
    </submittedName>
</protein>
<dbReference type="GeneID" id="28494135"/>
<dbReference type="Proteomes" id="UP000250189">
    <property type="component" value="Chromosome"/>
</dbReference>
<dbReference type="OrthoDB" id="99744at2157"/>
<dbReference type="KEGG" id="tch:CHITON_1774"/>
<keyword evidence="4" id="KW-1185">Reference proteome</keyword>
<evidence type="ECO:0000313" key="4">
    <source>
        <dbReference type="Proteomes" id="UP000250189"/>
    </source>
</evidence>
<dbReference type="GO" id="GO:0047661">
    <property type="term" value="F:amino-acid racemase activity"/>
    <property type="evidence" value="ECO:0007669"/>
    <property type="project" value="InterPro"/>
</dbReference>
<dbReference type="EMBL" id="LN999010">
    <property type="protein sequence ID" value="CUX78553.1"/>
    <property type="molecule type" value="Genomic_DNA"/>
</dbReference>
<evidence type="ECO:0000313" key="3">
    <source>
        <dbReference type="Proteomes" id="UP000093069"/>
    </source>
</evidence>
<evidence type="ECO:0000313" key="2">
    <source>
        <dbReference type="EMBL" id="CUX78553.1"/>
    </source>
</evidence>
<dbReference type="Proteomes" id="UP000093069">
    <property type="component" value="Chromosome I"/>
</dbReference>
<gene>
    <name evidence="1" type="ORF">A3L04_04865</name>
    <name evidence="2" type="ORF">CHITON_1774</name>
</gene>
<dbReference type="InterPro" id="IPR001920">
    <property type="entry name" value="Asp/Glu_race"/>
</dbReference>
<dbReference type="RefSeq" id="WP_068578675.1">
    <property type="nucleotide sequence ID" value="NZ_LN999010.1"/>
</dbReference>
<evidence type="ECO:0000313" key="1">
    <source>
        <dbReference type="EMBL" id="ASJ16452.1"/>
    </source>
</evidence>
<dbReference type="InterPro" id="IPR015942">
    <property type="entry name" value="Asp/Glu/hydantoin_racemase"/>
</dbReference>
<proteinExistence type="predicted"/>
<accession>A0A160VTN1</accession>
<name>A0A160VTN1_9EURY</name>
<dbReference type="Pfam" id="PF01177">
    <property type="entry name" value="Asp_Glu_race"/>
    <property type="match status" value="1"/>
</dbReference>
<reference evidence="2" key="2">
    <citation type="submission" date="2016-01" db="EMBL/GenBank/DDBJ databases">
        <authorList>
            <person name="Oliw E.H."/>
        </authorList>
    </citation>
    <scope>NUCLEOTIDE SEQUENCE</scope>
    <source>
        <strain evidence="2">1</strain>
    </source>
</reference>
<reference evidence="3" key="1">
    <citation type="submission" date="2016-01" db="EMBL/GenBank/DDBJ databases">
        <authorList>
            <person name="Vorgias C.E."/>
        </authorList>
    </citation>
    <scope>NUCLEOTIDE SEQUENCE [LARGE SCALE GENOMIC DNA]</scope>
</reference>
<dbReference type="EC" id="5.1.99.-" evidence="2"/>
<reference evidence="1 4" key="3">
    <citation type="submission" date="2016-04" db="EMBL/GenBank/DDBJ databases">
        <title>Complete genome sequence of Thermococcus chitonophagus type strain GC74.</title>
        <authorList>
            <person name="Oger P.M."/>
        </authorList>
    </citation>
    <scope>NUCLEOTIDE SEQUENCE [LARGE SCALE GENOMIC DNA]</scope>
    <source>
        <strain evidence="1 4">GC74</strain>
    </source>
</reference>
<sequence length="218" mass="23692">MYNIGLIRVLTLEDEDSLNAHGRLIERTFPELKVESRCIEDQPFGIYDKESEEKAKPKVIRLAKAFEKDGKDAVIISCAADPAVKELRKVLKIPVIGAGSSAALLALEVGDSVGVINLTEETPKAISEILGNHLVVEAKPKRVKNTLDLLKEESKEEIIKLAKEMEKDVDVIILGCTGMSTIGVAGLLSKRVNVPIVDPVVASGAMTLAILKNIDAWR</sequence>
<dbReference type="STRING" id="54262.CHITON_1774"/>
<dbReference type="AlphaFoldDB" id="A0A160VTN1"/>
<dbReference type="Gene3D" id="3.40.50.1860">
    <property type="match status" value="2"/>
</dbReference>
<keyword evidence="2" id="KW-0413">Isomerase</keyword>